<evidence type="ECO:0000313" key="2">
    <source>
        <dbReference type="Proteomes" id="UP000245577"/>
    </source>
</evidence>
<proteinExistence type="predicted"/>
<dbReference type="RefSeq" id="WP_116669125.1">
    <property type="nucleotide sequence ID" value="NZ_CALIUN010000012.1"/>
</dbReference>
<comment type="caution">
    <text evidence="1">The sequence shown here is derived from an EMBL/GenBank/DDBJ whole genome shotgun (WGS) entry which is preliminary data.</text>
</comment>
<sequence>MITITKKEEVVLNQIKIFIKEYSDGIPIELIRKEVDFHEYDLIQILNTLSDKDLIQFDNDVVLLTDSEKEINAVNSKKDVEAIELNLKEKESYNLIKELVDDNNLVSRYILEGNLLYGDLKLSNFRMYHIILSLENKGLLKRIEKEDGEYYLLIS</sequence>
<gene>
    <name evidence="1" type="ORF">MBBWO_02960</name>
</gene>
<name>A0A2U1S8I7_9EURY</name>
<organism evidence="1 2">
    <name type="scientific">Methanobrevibacter woesei</name>
    <dbReference type="NCBI Taxonomy" id="190976"/>
    <lineage>
        <taxon>Archaea</taxon>
        <taxon>Methanobacteriati</taxon>
        <taxon>Methanobacteriota</taxon>
        <taxon>Methanomada group</taxon>
        <taxon>Methanobacteria</taxon>
        <taxon>Methanobacteriales</taxon>
        <taxon>Methanobacteriaceae</taxon>
        <taxon>Methanobrevibacter</taxon>
    </lineage>
</organism>
<protein>
    <submittedName>
        <fullName evidence="1">Uncharacterized protein</fullName>
    </submittedName>
</protein>
<evidence type="ECO:0000313" key="1">
    <source>
        <dbReference type="EMBL" id="PWB86585.1"/>
    </source>
</evidence>
<dbReference type="EMBL" id="MZGU01000003">
    <property type="protein sequence ID" value="PWB86585.1"/>
    <property type="molecule type" value="Genomic_DNA"/>
</dbReference>
<dbReference type="Proteomes" id="UP000245577">
    <property type="component" value="Unassembled WGS sequence"/>
</dbReference>
<reference evidence="1 2" key="1">
    <citation type="submission" date="2017-03" db="EMBL/GenBank/DDBJ databases">
        <title>Genome sequence of Methanobrevibacter wosei.</title>
        <authorList>
            <person name="Poehlein A."/>
            <person name="Seedorf H."/>
            <person name="Daniel R."/>
        </authorList>
    </citation>
    <scope>NUCLEOTIDE SEQUENCE [LARGE SCALE GENOMIC DNA]</scope>
    <source>
        <strain evidence="1 2">DSM 11979</strain>
    </source>
</reference>
<dbReference type="AlphaFoldDB" id="A0A2U1S8I7"/>
<accession>A0A2U1S8I7</accession>
<dbReference type="OrthoDB" id="81275at2157"/>
<keyword evidence="2" id="KW-1185">Reference proteome</keyword>